<feature type="compositionally biased region" description="Polar residues" evidence="1">
    <location>
        <begin position="56"/>
        <end position="70"/>
    </location>
</feature>
<dbReference type="Proteomes" id="UP000703661">
    <property type="component" value="Unassembled WGS sequence"/>
</dbReference>
<protein>
    <submittedName>
        <fullName evidence="2">Uncharacterized protein</fullName>
    </submittedName>
</protein>
<organism evidence="2 3">
    <name type="scientific">Entomortierella chlamydospora</name>
    <dbReference type="NCBI Taxonomy" id="101097"/>
    <lineage>
        <taxon>Eukaryota</taxon>
        <taxon>Fungi</taxon>
        <taxon>Fungi incertae sedis</taxon>
        <taxon>Mucoromycota</taxon>
        <taxon>Mortierellomycotina</taxon>
        <taxon>Mortierellomycetes</taxon>
        <taxon>Mortierellales</taxon>
        <taxon>Mortierellaceae</taxon>
        <taxon>Entomortierella</taxon>
    </lineage>
</organism>
<keyword evidence="3" id="KW-1185">Reference proteome</keyword>
<comment type="caution">
    <text evidence="2">The sequence shown here is derived from an EMBL/GenBank/DDBJ whole genome shotgun (WGS) entry which is preliminary data.</text>
</comment>
<accession>A0A9P6MRT6</accession>
<feature type="region of interest" description="Disordered" evidence="1">
    <location>
        <begin position="31"/>
        <end position="78"/>
    </location>
</feature>
<proteinExistence type="predicted"/>
<evidence type="ECO:0000313" key="3">
    <source>
        <dbReference type="Proteomes" id="UP000703661"/>
    </source>
</evidence>
<dbReference type="EMBL" id="JAAAID010001197">
    <property type="protein sequence ID" value="KAG0011165.1"/>
    <property type="molecule type" value="Genomic_DNA"/>
</dbReference>
<name>A0A9P6MRT6_9FUNG</name>
<evidence type="ECO:0000313" key="2">
    <source>
        <dbReference type="EMBL" id="KAG0011165.1"/>
    </source>
</evidence>
<reference evidence="2" key="1">
    <citation type="journal article" date="2020" name="Fungal Divers.">
        <title>Resolving the Mortierellaceae phylogeny through synthesis of multi-gene phylogenetics and phylogenomics.</title>
        <authorList>
            <person name="Vandepol N."/>
            <person name="Liber J."/>
            <person name="Desiro A."/>
            <person name="Na H."/>
            <person name="Kennedy M."/>
            <person name="Barry K."/>
            <person name="Grigoriev I.V."/>
            <person name="Miller A.N."/>
            <person name="O'Donnell K."/>
            <person name="Stajich J.E."/>
            <person name="Bonito G."/>
        </authorList>
    </citation>
    <scope>NUCLEOTIDE SEQUENCE</scope>
    <source>
        <strain evidence="2">NRRL 2769</strain>
    </source>
</reference>
<dbReference type="OrthoDB" id="2372290at2759"/>
<sequence length="293" mass="32801">MYPARTNCISDSVDNVIRRVDELEKRLNEISLLTNNDPAGEPASEEEEDSPIIQPERTSQITADTTSTLPSMDIATDSSGLPAYNDVKSSELVRLRNKIECAKNALFDSMVQSGSCTLKPLPPTIPSPGHDDIFVVWCMSQSRDKYKRALVKIIEELQVQEEKEWMTFILSKAHTQDSDDSLYRKHLRAKIEAAKRAVINYHIKRIAGTSKDSRIPGILPNASSHGVDVDVLVIGCLRTPGFDGFVHNDGSVNYCMDPFDSKIGSLITKLLKKEDEEMERLLQLKASNKEEKH</sequence>
<evidence type="ECO:0000256" key="1">
    <source>
        <dbReference type="SAM" id="MobiDB-lite"/>
    </source>
</evidence>
<gene>
    <name evidence="2" type="ORF">BGZ80_000879</name>
</gene>
<dbReference type="AlphaFoldDB" id="A0A9P6MRT6"/>